<feature type="signal peptide" evidence="1">
    <location>
        <begin position="1"/>
        <end position="20"/>
    </location>
</feature>
<organism evidence="2 3">
    <name type="scientific">Tetrapyrgos nigripes</name>
    <dbReference type="NCBI Taxonomy" id="182062"/>
    <lineage>
        <taxon>Eukaryota</taxon>
        <taxon>Fungi</taxon>
        <taxon>Dikarya</taxon>
        <taxon>Basidiomycota</taxon>
        <taxon>Agaricomycotina</taxon>
        <taxon>Agaricomycetes</taxon>
        <taxon>Agaricomycetidae</taxon>
        <taxon>Agaricales</taxon>
        <taxon>Marasmiineae</taxon>
        <taxon>Marasmiaceae</taxon>
        <taxon>Tetrapyrgos</taxon>
    </lineage>
</organism>
<proteinExistence type="predicted"/>
<dbReference type="AlphaFoldDB" id="A0A8H5GV38"/>
<evidence type="ECO:0000313" key="3">
    <source>
        <dbReference type="Proteomes" id="UP000559256"/>
    </source>
</evidence>
<dbReference type="OrthoDB" id="2580323at2759"/>
<feature type="chain" id="PRO_5034096445" evidence="1">
    <location>
        <begin position="21"/>
        <end position="576"/>
    </location>
</feature>
<dbReference type="EMBL" id="JAACJM010000007">
    <property type="protein sequence ID" value="KAF5371592.1"/>
    <property type="molecule type" value="Genomic_DNA"/>
</dbReference>
<sequence>MALAWTSLWILLFPVSACLASILDTLPPLQRRVFEYGMTGLDVNFGGPGTLLFDSPRYTAWYAVGLLARNEGNDVEVASGLLEQVVSYQFKDPSKVWFGTFKNDPNEPDPMEDVFEPKIYTSYDPNQALFVTTSFIVIMEEFRDLLEPNLVSLLKESMYNATVGDGYRNGGINGDNLYPVYSNPWYMRVMAATYVGNMMSDPNMTHWGNVWAEQGIAEFDRYGTLNEFNSGTYTGVTLYALSLWGYMPQNSTIVIRAKDIITKTWTSVGHFYNPTLHTLGGPWDRTYGYDMRRYFGILGVQISGLIGGIENKTAPLPVPLVGSKHYSDAAIMTLIPLTSKFHDPYVPSSVLTQLQTLDSSKDQSYFTQAISPPFDNLSYPRNYTAWKGRGISVGGIQVDNAQVGGAALNPTAFSPAQILWASGEGKGTGMDSEVGWILHYPTSSVISAVATSTNLTISYPPSKAFPSNSSSSSNIMSLLISGLKRVSLGPDFLANGTGELPGLRLDITGNFFDVGNVSVGNAINVDINEDASSESLKRTLVYGANTINDFSFYNLTYYIPTSFQGTPEVTIAFEKL</sequence>
<evidence type="ECO:0000313" key="2">
    <source>
        <dbReference type="EMBL" id="KAF5371592.1"/>
    </source>
</evidence>
<name>A0A8H5GV38_9AGAR</name>
<reference evidence="2 3" key="1">
    <citation type="journal article" date="2020" name="ISME J.">
        <title>Uncovering the hidden diversity of litter-decomposition mechanisms in mushroom-forming fungi.</title>
        <authorList>
            <person name="Floudas D."/>
            <person name="Bentzer J."/>
            <person name="Ahren D."/>
            <person name="Johansson T."/>
            <person name="Persson P."/>
            <person name="Tunlid A."/>
        </authorList>
    </citation>
    <scope>NUCLEOTIDE SEQUENCE [LARGE SCALE GENOMIC DNA]</scope>
    <source>
        <strain evidence="2 3">CBS 291.85</strain>
    </source>
</reference>
<gene>
    <name evidence="2" type="ORF">D9758_003428</name>
</gene>
<dbReference type="Proteomes" id="UP000559256">
    <property type="component" value="Unassembled WGS sequence"/>
</dbReference>
<protein>
    <submittedName>
        <fullName evidence="2">Uncharacterized protein</fullName>
    </submittedName>
</protein>
<keyword evidence="3" id="KW-1185">Reference proteome</keyword>
<dbReference type="PANTHER" id="PTHR40616:SF1">
    <property type="entry name" value="LINALOOL DEHYDRATASE_ISOMERASE DOMAIN-CONTAINING PROTEIN"/>
    <property type="match status" value="1"/>
</dbReference>
<accession>A0A8H5GV38</accession>
<keyword evidence="1" id="KW-0732">Signal</keyword>
<evidence type="ECO:0000256" key="1">
    <source>
        <dbReference type="SAM" id="SignalP"/>
    </source>
</evidence>
<comment type="caution">
    <text evidence="2">The sequence shown here is derived from an EMBL/GenBank/DDBJ whole genome shotgun (WGS) entry which is preliminary data.</text>
</comment>
<dbReference type="PANTHER" id="PTHR40616">
    <property type="entry name" value="LINALOOL DEHYDRATASE_ISOMERASE DOMAIN-CONTAINING PROTEIN"/>
    <property type="match status" value="1"/>
</dbReference>